<proteinExistence type="inferred from homology"/>
<dbReference type="CDD" id="cd11333">
    <property type="entry name" value="AmyAc_SI_OligoGlu_DGase"/>
    <property type="match status" value="1"/>
</dbReference>
<dbReference type="FunFam" id="3.20.20.80:FF:000064">
    <property type="entry name" value="Oligo-1,6-glucosidase"/>
    <property type="match status" value="1"/>
</dbReference>
<gene>
    <name evidence="7" type="ORF">EDD66_1172</name>
</gene>
<dbReference type="Gene3D" id="3.20.20.80">
    <property type="entry name" value="Glycosidases"/>
    <property type="match status" value="1"/>
</dbReference>
<dbReference type="InterPro" id="IPR056300">
    <property type="entry name" value="SusG-like_C"/>
</dbReference>
<evidence type="ECO:0000313" key="7">
    <source>
        <dbReference type="EMBL" id="ROR22090.1"/>
    </source>
</evidence>
<comment type="similarity">
    <text evidence="1 4">Belongs to the glycosyl hydrolase 13 family.</text>
</comment>
<evidence type="ECO:0000256" key="1">
    <source>
        <dbReference type="ARBA" id="ARBA00008061"/>
    </source>
</evidence>
<dbReference type="SUPFAM" id="SSF51445">
    <property type="entry name" value="(Trans)glycosidases"/>
    <property type="match status" value="1"/>
</dbReference>
<name>A0A3N1X5N6_9FIRM</name>
<evidence type="ECO:0000259" key="6">
    <source>
        <dbReference type="SMART" id="SM00642"/>
    </source>
</evidence>
<dbReference type="Pfam" id="PF00128">
    <property type="entry name" value="Alpha-amylase"/>
    <property type="match status" value="1"/>
</dbReference>
<dbReference type="InterPro" id="IPR006046">
    <property type="entry name" value="Alpha_amylase"/>
</dbReference>
<dbReference type="GO" id="GO:0043169">
    <property type="term" value="F:cation binding"/>
    <property type="evidence" value="ECO:0007669"/>
    <property type="project" value="InterPro"/>
</dbReference>
<keyword evidence="3 5" id="KW-0326">Glycosidase</keyword>
<dbReference type="EMBL" id="RJVG01000017">
    <property type="protein sequence ID" value="ROR22090.1"/>
    <property type="molecule type" value="Genomic_DNA"/>
</dbReference>
<dbReference type="SUPFAM" id="SSF51011">
    <property type="entry name" value="Glycosyl hydrolase domain"/>
    <property type="match status" value="1"/>
</dbReference>
<dbReference type="PANTHER" id="PTHR10357:SF179">
    <property type="entry name" value="NEUTRAL AND BASIC AMINO ACID TRANSPORT PROTEIN RBAT"/>
    <property type="match status" value="1"/>
</dbReference>
<evidence type="ECO:0000256" key="2">
    <source>
        <dbReference type="ARBA" id="ARBA00022801"/>
    </source>
</evidence>
<dbReference type="InterPro" id="IPR017853">
    <property type="entry name" value="GH"/>
</dbReference>
<sequence length="558" mass="65456">MRKKWWHDGIVYQIYPKSFYDTNGDGYGDIQGIINRLDYIKDLGVNIIWISPVYQSPMVDHGYDISDYYEIDPMFGTMKDMDQLIEEADKRGIKILMDLVINHTSDQHEWFLRAMEDLEGPYADYYIIKEGNGGNPPNNWRSIFGGSAWEKIEGTNKYYLHLFTKEQPDLNWENEKLREELYKMVNYWLDKGIGGFRVDAITHIKKHPSFEGRPADREDGLVNAWDMYANVPGIEVFLNELKERTFLPHDAMTVGEAMSLDVNCLSNYIKEDGFFSTVFDFSYNEGIEDEASYEKQQYSVKEIKEAMFTYQLEAQKYGFVSEFIENHDQPRALNKFIPKENRNFYSGSMLGTMYFYLRGIPFLYQGQEIGMMNYEKKSIDEYVDVSTFEIYEKALLDGLSQVEALNLVNRRSREHARTPMQWDASEYSGFSGGKPWFPVNPDYTMINVASQLQEEQSLLSYYKKLTRLRNSTEYKNLFIYGEFKPAYTEMENIIGYERVDKDMRVLILNNYDSHGTRIELKDGIQKILLNNYDILTMDGNILELQPYQSVVCKLKRSR</sequence>
<dbReference type="InterPro" id="IPR006047">
    <property type="entry name" value="GH13_cat_dom"/>
</dbReference>
<dbReference type="AlphaFoldDB" id="A0A3N1X5N6"/>
<keyword evidence="8" id="KW-1185">Reference proteome</keyword>
<keyword evidence="2 5" id="KW-0378">Hydrolase</keyword>
<reference evidence="7 8" key="1">
    <citation type="submission" date="2018-11" db="EMBL/GenBank/DDBJ databases">
        <title>Genomic Encyclopedia of Type Strains, Phase IV (KMG-IV): sequencing the most valuable type-strain genomes for metagenomic binning, comparative biology and taxonomic classification.</title>
        <authorList>
            <person name="Goeker M."/>
        </authorList>
    </citation>
    <scope>NUCLEOTIDE SEQUENCE [LARGE SCALE GENOMIC DNA]</scope>
    <source>
        <strain evidence="7 8">DSM 26537</strain>
    </source>
</reference>
<dbReference type="EC" id="3.2.1.1" evidence="5"/>
<dbReference type="Proteomes" id="UP000273083">
    <property type="component" value="Unassembled WGS sequence"/>
</dbReference>
<protein>
    <recommendedName>
        <fullName evidence="5">Alpha-amylase</fullName>
        <ecNumber evidence="5">3.2.1.1</ecNumber>
    </recommendedName>
</protein>
<accession>A0A3N1X5N6</accession>
<comment type="caution">
    <text evidence="7">The sequence shown here is derived from an EMBL/GenBank/DDBJ whole genome shotgun (WGS) entry which is preliminary data.</text>
</comment>
<dbReference type="GO" id="GO:0004556">
    <property type="term" value="F:alpha-amylase activity"/>
    <property type="evidence" value="ECO:0007669"/>
    <property type="project" value="UniProtKB-UniRule"/>
</dbReference>
<dbReference type="GO" id="GO:0009313">
    <property type="term" value="P:oligosaccharide catabolic process"/>
    <property type="evidence" value="ECO:0007669"/>
    <property type="project" value="TreeGrafter"/>
</dbReference>
<evidence type="ECO:0000256" key="3">
    <source>
        <dbReference type="ARBA" id="ARBA00023295"/>
    </source>
</evidence>
<evidence type="ECO:0000256" key="5">
    <source>
        <dbReference type="RuleBase" id="RU361134"/>
    </source>
</evidence>
<dbReference type="InterPro" id="IPR045857">
    <property type="entry name" value="O16G_dom_2"/>
</dbReference>
<keyword evidence="5" id="KW-0119">Carbohydrate metabolism</keyword>
<evidence type="ECO:0000256" key="4">
    <source>
        <dbReference type="RuleBase" id="RU003615"/>
    </source>
</evidence>
<feature type="domain" description="Glycosyl hydrolase family 13 catalytic" evidence="6">
    <location>
        <begin position="13"/>
        <end position="417"/>
    </location>
</feature>
<dbReference type="FunFam" id="3.90.400.10:FF:000002">
    <property type="entry name" value="Sucrose isomerase"/>
    <property type="match status" value="1"/>
</dbReference>
<dbReference type="RefSeq" id="WP_123610889.1">
    <property type="nucleotide sequence ID" value="NZ_RJVG01000017.1"/>
</dbReference>
<dbReference type="PRINTS" id="PR00110">
    <property type="entry name" value="ALPHAAMYLASE"/>
</dbReference>
<dbReference type="PANTHER" id="PTHR10357">
    <property type="entry name" value="ALPHA-AMYLASE FAMILY MEMBER"/>
    <property type="match status" value="1"/>
</dbReference>
<dbReference type="Pfam" id="PF23915">
    <property type="entry name" value="SusG_C"/>
    <property type="match status" value="1"/>
</dbReference>
<dbReference type="Gene3D" id="2.60.40.1180">
    <property type="entry name" value="Golgi alpha-mannosidase II"/>
    <property type="match status" value="1"/>
</dbReference>
<dbReference type="InterPro" id="IPR013780">
    <property type="entry name" value="Glyco_hydro_b"/>
</dbReference>
<dbReference type="OrthoDB" id="9805159at2"/>
<dbReference type="SMART" id="SM00642">
    <property type="entry name" value="Aamy"/>
    <property type="match status" value="1"/>
</dbReference>
<comment type="catalytic activity">
    <reaction evidence="5">
        <text>Endohydrolysis of (1-&gt;4)-alpha-D-glucosidic linkages in polysaccharides containing three or more (1-&gt;4)-alpha-linked D-glucose units.</text>
        <dbReference type="EC" id="3.2.1.1"/>
    </reaction>
</comment>
<dbReference type="Gene3D" id="3.90.400.10">
    <property type="entry name" value="Oligo-1,6-glucosidase, Domain 2"/>
    <property type="match status" value="1"/>
</dbReference>
<organism evidence="7 8">
    <name type="scientific">Mobilisporobacter senegalensis</name>
    <dbReference type="NCBI Taxonomy" id="1329262"/>
    <lineage>
        <taxon>Bacteria</taxon>
        <taxon>Bacillati</taxon>
        <taxon>Bacillota</taxon>
        <taxon>Clostridia</taxon>
        <taxon>Lachnospirales</taxon>
        <taxon>Lachnospiraceae</taxon>
        <taxon>Mobilisporobacter</taxon>
    </lineage>
</organism>
<evidence type="ECO:0000313" key="8">
    <source>
        <dbReference type="Proteomes" id="UP000273083"/>
    </source>
</evidence>